<organism evidence="1 2">
    <name type="scientific">Victivallis lenta</name>
    <dbReference type="NCBI Taxonomy" id="2606640"/>
    <lineage>
        <taxon>Bacteria</taxon>
        <taxon>Pseudomonadati</taxon>
        <taxon>Lentisphaerota</taxon>
        <taxon>Lentisphaeria</taxon>
        <taxon>Victivallales</taxon>
        <taxon>Victivallaceae</taxon>
        <taxon>Victivallis</taxon>
    </lineage>
</organism>
<evidence type="ECO:0000313" key="1">
    <source>
        <dbReference type="EMBL" id="MST98432.1"/>
    </source>
</evidence>
<accession>A0A844G6B2</accession>
<dbReference type="AlphaFoldDB" id="A0A844G6B2"/>
<protein>
    <submittedName>
        <fullName evidence="1">Uncharacterized protein</fullName>
    </submittedName>
</protein>
<evidence type="ECO:0000313" key="2">
    <source>
        <dbReference type="Proteomes" id="UP000435649"/>
    </source>
</evidence>
<keyword evidence="2" id="KW-1185">Reference proteome</keyword>
<dbReference type="EMBL" id="VUNS01000019">
    <property type="protein sequence ID" value="MST98432.1"/>
    <property type="molecule type" value="Genomic_DNA"/>
</dbReference>
<dbReference type="RefSeq" id="WP_106051399.1">
    <property type="nucleotide sequence ID" value="NZ_DBFCGB010000035.1"/>
</dbReference>
<proteinExistence type="predicted"/>
<dbReference type="Proteomes" id="UP000435649">
    <property type="component" value="Unassembled WGS sequence"/>
</dbReference>
<name>A0A844G6B2_9BACT</name>
<gene>
    <name evidence="1" type="ORF">FYJ85_15430</name>
</gene>
<comment type="caution">
    <text evidence="1">The sequence shown here is derived from an EMBL/GenBank/DDBJ whole genome shotgun (WGS) entry which is preliminary data.</text>
</comment>
<reference evidence="1 2" key="1">
    <citation type="submission" date="2019-08" db="EMBL/GenBank/DDBJ databases">
        <title>In-depth cultivation of the pig gut microbiome towards novel bacterial diversity and tailored functional studies.</title>
        <authorList>
            <person name="Wylensek D."/>
            <person name="Hitch T.C.A."/>
            <person name="Clavel T."/>
        </authorList>
    </citation>
    <scope>NUCLEOTIDE SEQUENCE [LARGE SCALE GENOMIC DNA]</scope>
    <source>
        <strain evidence="1 2">BBE-744-WT-12</strain>
    </source>
</reference>
<sequence>MIDRYSFPNVRRIPFLADREFDVQEFTITMKNGENASAEHVYVIAHDVYSAAGTLVAIAKGSEHVTAVGFPGTKMLGMGIDPYHFALPNSKLIISVEPAVDLSNCRSAADTLHLDIEVELPMSAEEHFACQSHPVPADCRSYLENEDPFMQKIFGLIRERETAANRNSEQSRFRQTDTE</sequence>